<dbReference type="GO" id="GO:0000981">
    <property type="term" value="F:DNA-binding transcription factor activity, RNA polymerase II-specific"/>
    <property type="evidence" value="ECO:0007669"/>
    <property type="project" value="TreeGrafter"/>
</dbReference>
<dbReference type="AlphaFoldDB" id="A0AAV6W4Z6"/>
<evidence type="ECO:0000256" key="5">
    <source>
        <dbReference type="ARBA" id="ARBA00023242"/>
    </source>
</evidence>
<dbReference type="EMBL" id="WHWC01000018">
    <property type="protein sequence ID" value="KAG8365609.1"/>
    <property type="molecule type" value="Genomic_DNA"/>
</dbReference>
<dbReference type="PRINTS" id="PR00404">
    <property type="entry name" value="MADSDOMAIN"/>
</dbReference>
<comment type="caution">
    <text evidence="7">The sequence shown here is derived from an EMBL/GenBank/DDBJ whole genome shotgun (WGS) entry which is preliminary data.</text>
</comment>
<keyword evidence="2" id="KW-0805">Transcription regulation</keyword>
<accession>A0AAV6W4Z6</accession>
<proteinExistence type="predicted"/>
<gene>
    <name evidence="7" type="ORF">BUALT_Bualt18G0123600</name>
</gene>
<sequence length="262" mass="29818">MDNNNGSKKTIGRSKIEIKKIAKKTSLQVTFTKRRMGLFRKASELSLLCGAQIAILVESPAKKVFAFGSPSAEAVLRHFDTGVTFSSHFPATLHRSKYDEAVRKLEGEKMMESRVKGKVNENWWDEPVVGMELHELEEYLEALEGLRGNFLHRVEAMERMKKAASSSNSLTLPKSEGVELEYHHNDGFPIQFNDDDFNEGENSLEVVMEEALAQMEKENASGSITSNLVMDHQTDYEGFEDFKPYFEYPTSFYNLESLLREI</sequence>
<dbReference type="PROSITE" id="PS50066">
    <property type="entry name" value="MADS_BOX_2"/>
    <property type="match status" value="1"/>
</dbReference>
<dbReference type="SUPFAM" id="SSF55455">
    <property type="entry name" value="SRF-like"/>
    <property type="match status" value="1"/>
</dbReference>
<dbReference type="GO" id="GO:0005634">
    <property type="term" value="C:nucleus"/>
    <property type="evidence" value="ECO:0007669"/>
    <property type="project" value="UniProtKB-SubCell"/>
</dbReference>
<organism evidence="7 8">
    <name type="scientific">Buddleja alternifolia</name>
    <dbReference type="NCBI Taxonomy" id="168488"/>
    <lineage>
        <taxon>Eukaryota</taxon>
        <taxon>Viridiplantae</taxon>
        <taxon>Streptophyta</taxon>
        <taxon>Embryophyta</taxon>
        <taxon>Tracheophyta</taxon>
        <taxon>Spermatophyta</taxon>
        <taxon>Magnoliopsida</taxon>
        <taxon>eudicotyledons</taxon>
        <taxon>Gunneridae</taxon>
        <taxon>Pentapetalae</taxon>
        <taxon>asterids</taxon>
        <taxon>lamiids</taxon>
        <taxon>Lamiales</taxon>
        <taxon>Scrophulariaceae</taxon>
        <taxon>Buddlejeae</taxon>
        <taxon>Buddleja</taxon>
    </lineage>
</organism>
<evidence type="ECO:0000256" key="4">
    <source>
        <dbReference type="ARBA" id="ARBA00023163"/>
    </source>
</evidence>
<dbReference type="Pfam" id="PF00319">
    <property type="entry name" value="SRF-TF"/>
    <property type="match status" value="1"/>
</dbReference>
<dbReference type="Proteomes" id="UP000826271">
    <property type="component" value="Unassembled WGS sequence"/>
</dbReference>
<dbReference type="GO" id="GO:0046983">
    <property type="term" value="F:protein dimerization activity"/>
    <property type="evidence" value="ECO:0007669"/>
    <property type="project" value="InterPro"/>
</dbReference>
<keyword evidence="8" id="KW-1185">Reference proteome</keyword>
<dbReference type="FunFam" id="3.40.1810.10:FF:000006">
    <property type="entry name" value="Agamous-like MADS-box protein AGL62"/>
    <property type="match status" value="1"/>
</dbReference>
<reference evidence="7" key="1">
    <citation type="submission" date="2019-10" db="EMBL/GenBank/DDBJ databases">
        <authorList>
            <person name="Zhang R."/>
            <person name="Pan Y."/>
            <person name="Wang J."/>
            <person name="Ma R."/>
            <person name="Yu S."/>
        </authorList>
    </citation>
    <scope>NUCLEOTIDE SEQUENCE</scope>
    <source>
        <strain evidence="7">LA-IB0</strain>
        <tissue evidence="7">Leaf</tissue>
    </source>
</reference>
<evidence type="ECO:0000259" key="6">
    <source>
        <dbReference type="PROSITE" id="PS50066"/>
    </source>
</evidence>
<dbReference type="InterPro" id="IPR002100">
    <property type="entry name" value="TF_MADSbox"/>
</dbReference>
<protein>
    <recommendedName>
        <fullName evidence="6">MADS-box domain-containing protein</fullName>
    </recommendedName>
</protein>
<dbReference type="GO" id="GO:0000978">
    <property type="term" value="F:RNA polymerase II cis-regulatory region sequence-specific DNA binding"/>
    <property type="evidence" value="ECO:0007669"/>
    <property type="project" value="TreeGrafter"/>
</dbReference>
<dbReference type="PANTHER" id="PTHR11945">
    <property type="entry name" value="MADS BOX PROTEIN"/>
    <property type="match status" value="1"/>
</dbReference>
<evidence type="ECO:0000313" key="8">
    <source>
        <dbReference type="Proteomes" id="UP000826271"/>
    </source>
</evidence>
<dbReference type="SMART" id="SM00432">
    <property type="entry name" value="MADS"/>
    <property type="match status" value="1"/>
</dbReference>
<evidence type="ECO:0000313" key="7">
    <source>
        <dbReference type="EMBL" id="KAG8365609.1"/>
    </source>
</evidence>
<comment type="subcellular location">
    <subcellularLocation>
        <location evidence="1">Nucleus</location>
    </subcellularLocation>
</comment>
<name>A0AAV6W4Z6_9LAMI</name>
<feature type="domain" description="MADS-box" evidence="6">
    <location>
        <begin position="11"/>
        <end position="71"/>
    </location>
</feature>
<dbReference type="Gene3D" id="3.40.1810.10">
    <property type="entry name" value="Transcription factor, MADS-box"/>
    <property type="match status" value="1"/>
</dbReference>
<dbReference type="PANTHER" id="PTHR11945:SF776">
    <property type="entry name" value="AGAMOUS-LIKE 50-RELATED"/>
    <property type="match status" value="1"/>
</dbReference>
<evidence type="ECO:0000256" key="1">
    <source>
        <dbReference type="ARBA" id="ARBA00004123"/>
    </source>
</evidence>
<keyword evidence="5" id="KW-0539">Nucleus</keyword>
<dbReference type="InterPro" id="IPR036879">
    <property type="entry name" value="TF_MADSbox_sf"/>
</dbReference>
<keyword evidence="3" id="KW-0238">DNA-binding</keyword>
<evidence type="ECO:0000256" key="2">
    <source>
        <dbReference type="ARBA" id="ARBA00023015"/>
    </source>
</evidence>
<evidence type="ECO:0000256" key="3">
    <source>
        <dbReference type="ARBA" id="ARBA00023125"/>
    </source>
</evidence>
<keyword evidence="4" id="KW-0804">Transcription</keyword>